<evidence type="ECO:0008006" key="3">
    <source>
        <dbReference type="Google" id="ProtNLM"/>
    </source>
</evidence>
<gene>
    <name evidence="1" type="ORF">V5F89_11840</name>
</gene>
<accession>A0ABZ2D1N2</accession>
<dbReference type="Proteomes" id="UP001335183">
    <property type="component" value="Chromosome"/>
</dbReference>
<evidence type="ECO:0000313" key="1">
    <source>
        <dbReference type="EMBL" id="WWA46940.1"/>
    </source>
</evidence>
<protein>
    <recommendedName>
        <fullName evidence="3">DUF3618 domain-containing protein</fullName>
    </recommendedName>
</protein>
<proteinExistence type="predicted"/>
<name>A0ABZ2D1N2_9SPHN</name>
<reference evidence="1 2" key="1">
    <citation type="submission" date="2024-02" db="EMBL/GenBank/DDBJ databases">
        <title>The whole genome sequence of five bacterial samples isolated from Abu Dhabi Sabkha-shore region.</title>
        <authorList>
            <person name="Sudalaimuthuasari N."/>
            <person name="Sarfraz B."/>
            <person name="Tuyisabe J.D."/>
            <person name="Mugisha Ntwali L.D.M."/>
            <person name="Ali A.I.A.A."/>
            <person name="Almansoori S.Z.A."/>
            <person name="Alajami H.S.A."/>
            <person name="Almeqbaali A.A.S."/>
            <person name="Kundu B."/>
            <person name="Saeed E.E."/>
            <person name="Sukumarinath V."/>
            <person name="Mishra A.K."/>
            <person name="Hazzouri K.M."/>
            <person name="Almaskari R."/>
            <person name="Sharma A.K."/>
            <person name="Amiri K.M.A."/>
        </authorList>
    </citation>
    <scope>NUCLEOTIDE SEQUENCE [LARGE SCALE GENOMIC DNA]</scope>
    <source>
        <strain evidence="2">kcgeb_sd</strain>
    </source>
</reference>
<sequence>MSEIERRMIEDRTLRDAALALVKADVAHLQADLNARSVGTRLLDRVTERASDVLDEASNLAKDNRGVLVALLAAVALWFSRNPLIALFSGRDDGDDAEPDDAEPEDA</sequence>
<organism evidence="1 2">
    <name type="scientific">Pelagerythrobacter marensis</name>
    <dbReference type="NCBI Taxonomy" id="543877"/>
    <lineage>
        <taxon>Bacteria</taxon>
        <taxon>Pseudomonadati</taxon>
        <taxon>Pseudomonadota</taxon>
        <taxon>Alphaproteobacteria</taxon>
        <taxon>Sphingomonadales</taxon>
        <taxon>Erythrobacteraceae</taxon>
        <taxon>Pelagerythrobacter</taxon>
    </lineage>
</organism>
<evidence type="ECO:0000313" key="2">
    <source>
        <dbReference type="Proteomes" id="UP001335183"/>
    </source>
</evidence>
<dbReference type="RefSeq" id="WP_338445832.1">
    <property type="nucleotide sequence ID" value="NZ_CP144918.1"/>
</dbReference>
<keyword evidence="2" id="KW-1185">Reference proteome</keyword>
<dbReference type="EMBL" id="CP144918">
    <property type="protein sequence ID" value="WWA46940.1"/>
    <property type="molecule type" value="Genomic_DNA"/>
</dbReference>